<dbReference type="RefSeq" id="WP_092438527.1">
    <property type="nucleotide sequence ID" value="NZ_FMYP01000034.1"/>
</dbReference>
<dbReference type="EMBL" id="FMYP01000034">
    <property type="protein sequence ID" value="SDC50317.1"/>
    <property type="molecule type" value="Genomic_DNA"/>
</dbReference>
<dbReference type="InterPro" id="IPR032025">
    <property type="entry name" value="DUF5063"/>
</dbReference>
<protein>
    <recommendedName>
        <fullName evidence="3">DUF5063 domain-containing protein</fullName>
    </recommendedName>
</protein>
<evidence type="ECO:0008006" key="3">
    <source>
        <dbReference type="Google" id="ProtNLM"/>
    </source>
</evidence>
<dbReference type="Gene3D" id="1.20.120.1550">
    <property type="entry name" value="Protein of unknown function DUF5063"/>
    <property type="match status" value="1"/>
</dbReference>
<dbReference type="OrthoDB" id="1116917at2"/>
<proteinExistence type="predicted"/>
<keyword evidence="2" id="KW-1185">Reference proteome</keyword>
<name>A0A1G6M4M6_9BACT</name>
<evidence type="ECO:0000313" key="2">
    <source>
        <dbReference type="Proteomes" id="UP000199452"/>
    </source>
</evidence>
<organism evidence="1 2">
    <name type="scientific">Williamwhitmania taraxaci</name>
    <dbReference type="NCBI Taxonomy" id="1640674"/>
    <lineage>
        <taxon>Bacteria</taxon>
        <taxon>Pseudomonadati</taxon>
        <taxon>Bacteroidota</taxon>
        <taxon>Bacteroidia</taxon>
        <taxon>Bacteroidales</taxon>
        <taxon>Williamwhitmaniaceae</taxon>
        <taxon>Williamwhitmania</taxon>
    </lineage>
</organism>
<dbReference type="Pfam" id="PF16702">
    <property type="entry name" value="DUF5063"/>
    <property type="match status" value="1"/>
</dbReference>
<reference evidence="1 2" key="1">
    <citation type="submission" date="2016-09" db="EMBL/GenBank/DDBJ databases">
        <authorList>
            <person name="Capua I."/>
            <person name="De Benedictis P."/>
            <person name="Joannis T."/>
            <person name="Lombin L.H."/>
            <person name="Cattoli G."/>
        </authorList>
    </citation>
    <scope>NUCLEOTIDE SEQUENCE [LARGE SCALE GENOMIC DNA]</scope>
    <source>
        <strain evidence="1 2">A7P-90m</strain>
    </source>
</reference>
<dbReference type="AlphaFoldDB" id="A0A1G6M4M6"/>
<evidence type="ECO:0000313" key="1">
    <source>
        <dbReference type="EMBL" id="SDC50317.1"/>
    </source>
</evidence>
<gene>
    <name evidence="1" type="ORF">SAMN05216323_103418</name>
</gene>
<accession>A0A1G6M4M6</accession>
<dbReference type="Proteomes" id="UP000199452">
    <property type="component" value="Unassembled WGS sequence"/>
</dbReference>
<dbReference type="InterPro" id="IPR038312">
    <property type="entry name" value="DUF5063_sf"/>
</dbReference>
<sequence length="210" mass="23978">MTELEDAGQVVYSKPVLEFTTVANEVCKFLEAPSSTEVQPLLSTLQKVLPFLYMKATLLPNTQLLFDDGNEKFVTEEDWNAVRDRLQSIIGRHDAYPETVAEEGQTDEMRTASISENLADIYQDTKDYSLLFQVGAAEIMNDALYEVKQNFDQYWGLKVLSTLTAIHRLLALPEGLDNADEDENSELNTKDWIITKRQEEFRKSLDEKDV</sequence>
<dbReference type="STRING" id="1640674.SAMN05216323_103418"/>